<accession>A0A4Y7TG01</accession>
<sequence>MGVRGVHRCPPPSLTAAIGSLGYAAGTLQPTNLSQPRRAGTMEATGDRRMAKGIHLLDSSGSLGDIFQITTLSVSIACEVTLRGWTAA</sequence>
<dbReference type="EMBL" id="QPFP01000014">
    <property type="protein sequence ID" value="TEB32858.1"/>
    <property type="molecule type" value="Genomic_DNA"/>
</dbReference>
<proteinExistence type="predicted"/>
<keyword evidence="2" id="KW-1185">Reference proteome</keyword>
<dbReference type="AlphaFoldDB" id="A0A4Y7TG01"/>
<protein>
    <submittedName>
        <fullName evidence="1">Uncharacterized protein</fullName>
    </submittedName>
</protein>
<reference evidence="1 2" key="1">
    <citation type="journal article" date="2019" name="Nat. Ecol. Evol.">
        <title>Megaphylogeny resolves global patterns of mushroom evolution.</title>
        <authorList>
            <person name="Varga T."/>
            <person name="Krizsan K."/>
            <person name="Foldi C."/>
            <person name="Dima B."/>
            <person name="Sanchez-Garcia M."/>
            <person name="Sanchez-Ramirez S."/>
            <person name="Szollosi G.J."/>
            <person name="Szarkandi J.G."/>
            <person name="Papp V."/>
            <person name="Albert L."/>
            <person name="Andreopoulos W."/>
            <person name="Angelini C."/>
            <person name="Antonin V."/>
            <person name="Barry K.W."/>
            <person name="Bougher N.L."/>
            <person name="Buchanan P."/>
            <person name="Buyck B."/>
            <person name="Bense V."/>
            <person name="Catcheside P."/>
            <person name="Chovatia M."/>
            <person name="Cooper J."/>
            <person name="Damon W."/>
            <person name="Desjardin D."/>
            <person name="Finy P."/>
            <person name="Geml J."/>
            <person name="Haridas S."/>
            <person name="Hughes K."/>
            <person name="Justo A."/>
            <person name="Karasinski D."/>
            <person name="Kautmanova I."/>
            <person name="Kiss B."/>
            <person name="Kocsube S."/>
            <person name="Kotiranta H."/>
            <person name="LaButti K.M."/>
            <person name="Lechner B.E."/>
            <person name="Liimatainen K."/>
            <person name="Lipzen A."/>
            <person name="Lukacs Z."/>
            <person name="Mihaltcheva S."/>
            <person name="Morgado L.N."/>
            <person name="Niskanen T."/>
            <person name="Noordeloos M.E."/>
            <person name="Ohm R.A."/>
            <person name="Ortiz-Santana B."/>
            <person name="Ovrebo C."/>
            <person name="Racz N."/>
            <person name="Riley R."/>
            <person name="Savchenko A."/>
            <person name="Shiryaev A."/>
            <person name="Soop K."/>
            <person name="Spirin V."/>
            <person name="Szebenyi C."/>
            <person name="Tomsovsky M."/>
            <person name="Tulloss R.E."/>
            <person name="Uehling J."/>
            <person name="Grigoriev I.V."/>
            <person name="Vagvolgyi C."/>
            <person name="Papp T."/>
            <person name="Martin F.M."/>
            <person name="Miettinen O."/>
            <person name="Hibbett D.S."/>
            <person name="Nagy L.G."/>
        </authorList>
    </citation>
    <scope>NUCLEOTIDE SEQUENCE [LARGE SCALE GENOMIC DNA]</scope>
    <source>
        <strain evidence="1 2">FP101781</strain>
    </source>
</reference>
<evidence type="ECO:0000313" key="2">
    <source>
        <dbReference type="Proteomes" id="UP000298030"/>
    </source>
</evidence>
<comment type="caution">
    <text evidence="1">The sequence shown here is derived from an EMBL/GenBank/DDBJ whole genome shotgun (WGS) entry which is preliminary data.</text>
</comment>
<evidence type="ECO:0000313" key="1">
    <source>
        <dbReference type="EMBL" id="TEB32858.1"/>
    </source>
</evidence>
<organism evidence="1 2">
    <name type="scientific">Coprinellus micaceus</name>
    <name type="common">Glistening ink-cap mushroom</name>
    <name type="synonym">Coprinus micaceus</name>
    <dbReference type="NCBI Taxonomy" id="71717"/>
    <lineage>
        <taxon>Eukaryota</taxon>
        <taxon>Fungi</taxon>
        <taxon>Dikarya</taxon>
        <taxon>Basidiomycota</taxon>
        <taxon>Agaricomycotina</taxon>
        <taxon>Agaricomycetes</taxon>
        <taxon>Agaricomycetidae</taxon>
        <taxon>Agaricales</taxon>
        <taxon>Agaricineae</taxon>
        <taxon>Psathyrellaceae</taxon>
        <taxon>Coprinellus</taxon>
    </lineage>
</organism>
<gene>
    <name evidence="1" type="ORF">FA13DRAFT_1731373</name>
</gene>
<name>A0A4Y7TG01_COPMI</name>
<dbReference type="Proteomes" id="UP000298030">
    <property type="component" value="Unassembled WGS sequence"/>
</dbReference>